<feature type="region of interest" description="Disordered" evidence="8">
    <location>
        <begin position="1"/>
        <end position="21"/>
    </location>
</feature>
<keyword evidence="5" id="KW-1133">Transmembrane helix</keyword>
<feature type="domain" description="OmpA-like" evidence="9">
    <location>
        <begin position="244"/>
        <end position="365"/>
    </location>
</feature>
<dbReference type="SUPFAM" id="SSF103088">
    <property type="entry name" value="OmpA-like"/>
    <property type="match status" value="1"/>
</dbReference>
<comment type="similarity">
    <text evidence="2">Belongs to the MotB family.</text>
</comment>
<dbReference type="EMBL" id="JAFVMH010000002">
    <property type="protein sequence ID" value="MBO1324751.1"/>
    <property type="molecule type" value="Genomic_DNA"/>
</dbReference>
<dbReference type="PANTHER" id="PTHR30329">
    <property type="entry name" value="STATOR ELEMENT OF FLAGELLAR MOTOR COMPLEX"/>
    <property type="match status" value="1"/>
</dbReference>
<dbReference type="Proteomes" id="UP000664073">
    <property type="component" value="Unassembled WGS sequence"/>
</dbReference>
<evidence type="ECO:0000313" key="10">
    <source>
        <dbReference type="EMBL" id="MBO1324751.1"/>
    </source>
</evidence>
<feature type="region of interest" description="Disordered" evidence="8">
    <location>
        <begin position="170"/>
        <end position="208"/>
    </location>
</feature>
<reference evidence="10" key="1">
    <citation type="submission" date="2021-03" db="EMBL/GenBank/DDBJ databases">
        <title>The complete genome sequence of Acetobacter sp. TBRC 12339.</title>
        <authorList>
            <person name="Charoenyingcharoen P."/>
            <person name="Yukphan P."/>
        </authorList>
    </citation>
    <scope>NUCLEOTIDE SEQUENCE</scope>
    <source>
        <strain evidence="10">TBRC 12339</strain>
    </source>
</reference>
<feature type="compositionally biased region" description="Polar residues" evidence="8">
    <location>
        <begin position="199"/>
        <end position="208"/>
    </location>
</feature>
<evidence type="ECO:0000256" key="6">
    <source>
        <dbReference type="ARBA" id="ARBA00023136"/>
    </source>
</evidence>
<feature type="compositionally biased region" description="Pro residues" evidence="8">
    <location>
        <begin position="371"/>
        <end position="384"/>
    </location>
</feature>
<accession>A0A939HPB4</accession>
<comment type="subcellular location">
    <subcellularLocation>
        <location evidence="1">Cell membrane</location>
        <topology evidence="1">Single-pass membrane protein</topology>
    </subcellularLocation>
</comment>
<dbReference type="Pfam" id="PF13677">
    <property type="entry name" value="MotB_plug"/>
    <property type="match status" value="1"/>
</dbReference>
<name>A0A939HPB4_9PROT</name>
<dbReference type="PROSITE" id="PS51123">
    <property type="entry name" value="OMPA_2"/>
    <property type="match status" value="1"/>
</dbReference>
<evidence type="ECO:0000313" key="11">
    <source>
        <dbReference type="Proteomes" id="UP000664073"/>
    </source>
</evidence>
<feature type="compositionally biased region" description="Basic and acidic residues" evidence="8">
    <location>
        <begin position="12"/>
        <end position="21"/>
    </location>
</feature>
<gene>
    <name evidence="10" type="ORF">J2D77_06250</name>
</gene>
<evidence type="ECO:0000256" key="1">
    <source>
        <dbReference type="ARBA" id="ARBA00004162"/>
    </source>
</evidence>
<evidence type="ECO:0000256" key="4">
    <source>
        <dbReference type="ARBA" id="ARBA00022692"/>
    </source>
</evidence>
<dbReference type="InterPro" id="IPR025713">
    <property type="entry name" value="MotB-like_N_dom"/>
</dbReference>
<comment type="caution">
    <text evidence="10">The sequence shown here is derived from an EMBL/GenBank/DDBJ whole genome shotgun (WGS) entry which is preliminary data.</text>
</comment>
<evidence type="ECO:0000256" key="5">
    <source>
        <dbReference type="ARBA" id="ARBA00022989"/>
    </source>
</evidence>
<keyword evidence="3" id="KW-1003">Cell membrane</keyword>
<keyword evidence="6 7" id="KW-0472">Membrane</keyword>
<evidence type="ECO:0000256" key="8">
    <source>
        <dbReference type="SAM" id="MobiDB-lite"/>
    </source>
</evidence>
<keyword evidence="4" id="KW-0812">Transmembrane</keyword>
<feature type="region of interest" description="Disordered" evidence="8">
    <location>
        <begin position="371"/>
        <end position="425"/>
    </location>
</feature>
<dbReference type="InterPro" id="IPR050330">
    <property type="entry name" value="Bact_OuterMem_StrucFunc"/>
</dbReference>
<dbReference type="PANTHER" id="PTHR30329:SF21">
    <property type="entry name" value="LIPOPROTEIN YIAD-RELATED"/>
    <property type="match status" value="1"/>
</dbReference>
<evidence type="ECO:0000259" key="9">
    <source>
        <dbReference type="PROSITE" id="PS51123"/>
    </source>
</evidence>
<evidence type="ECO:0000256" key="2">
    <source>
        <dbReference type="ARBA" id="ARBA00008914"/>
    </source>
</evidence>
<dbReference type="RefSeq" id="WP_207845407.1">
    <property type="nucleotide sequence ID" value="NZ_JAFVMH010000002.1"/>
</dbReference>
<dbReference type="AlphaFoldDB" id="A0A939HPB4"/>
<feature type="compositionally biased region" description="Low complexity" evidence="8">
    <location>
        <begin position="385"/>
        <end position="419"/>
    </location>
</feature>
<dbReference type="InterPro" id="IPR036737">
    <property type="entry name" value="OmpA-like_sf"/>
</dbReference>
<dbReference type="Pfam" id="PF00691">
    <property type="entry name" value="OmpA"/>
    <property type="match status" value="1"/>
</dbReference>
<dbReference type="Gene3D" id="3.30.1330.60">
    <property type="entry name" value="OmpA-like domain"/>
    <property type="match status" value="1"/>
</dbReference>
<dbReference type="CDD" id="cd07185">
    <property type="entry name" value="OmpA_C-like"/>
    <property type="match status" value="1"/>
</dbReference>
<protein>
    <submittedName>
        <fullName evidence="10">OmpA family protein</fullName>
    </submittedName>
</protein>
<keyword evidence="11" id="KW-1185">Reference proteome</keyword>
<proteinExistence type="inferred from homology"/>
<feature type="region of interest" description="Disordered" evidence="8">
    <location>
        <begin position="79"/>
        <end position="127"/>
    </location>
</feature>
<organism evidence="10 11">
    <name type="scientific">Acetobacter garciniae</name>
    <dbReference type="NCBI Taxonomy" id="2817435"/>
    <lineage>
        <taxon>Bacteria</taxon>
        <taxon>Pseudomonadati</taxon>
        <taxon>Pseudomonadota</taxon>
        <taxon>Alphaproteobacteria</taxon>
        <taxon>Acetobacterales</taxon>
        <taxon>Acetobacteraceae</taxon>
        <taxon>Acetobacter</taxon>
    </lineage>
</organism>
<evidence type="ECO:0000256" key="7">
    <source>
        <dbReference type="PROSITE-ProRule" id="PRU00473"/>
    </source>
</evidence>
<feature type="compositionally biased region" description="Low complexity" evidence="8">
    <location>
        <begin position="177"/>
        <end position="198"/>
    </location>
</feature>
<sequence length="425" mass="43951">MAKNNNHPVIVKHGDDDHEDAHHGGAWKIAYADFMTAMMSFFLVMWLLNATTDEQRKGIAQFFNPMAERDTHSQATDSMLDVQPSPLTGGASVRRVKDGETSTGADAGGAGSKDTGQGSGQAADQGVAGELERMTASDDITAGIRAQLASARPSIVPIGGSGTGNAKNVGYIGADGSAPADTAQDQDSDQTSAGQASQFQGNQPQTEEAQLDKMTAGLEGAIQNNPELRSASSNVSVKVGRDDIRIELRDAENAPMFDSGSAVPNSRGRQMLAEIASWLAPMPENISIIGYTDAAAYRAGKTWGMSNWTLSALRADHAREALVHAGYPDTKILDVSGRADRDLAIASDPSAAGNRRVVLVMHRRFADPAAPVLPPASAPTPGQAPAPSASAPATPGGPASNPGTGAAPAVAPSQPQATPNTTTPE</sequence>
<dbReference type="InterPro" id="IPR006665">
    <property type="entry name" value="OmpA-like"/>
</dbReference>
<dbReference type="GO" id="GO:0005886">
    <property type="term" value="C:plasma membrane"/>
    <property type="evidence" value="ECO:0007669"/>
    <property type="project" value="UniProtKB-SubCell"/>
</dbReference>
<evidence type="ECO:0000256" key="3">
    <source>
        <dbReference type="ARBA" id="ARBA00022475"/>
    </source>
</evidence>